<accession>A0A7X4YM50</accession>
<evidence type="ECO:0000313" key="6">
    <source>
        <dbReference type="EMBL" id="NBC68902.1"/>
    </source>
</evidence>
<dbReference type="PANTHER" id="PTHR11452">
    <property type="entry name" value="ALPHA-GALACTOSIDASE/ALPHA-N-ACETYLGALACTOSAMINIDASE"/>
    <property type="match status" value="1"/>
</dbReference>
<evidence type="ECO:0000256" key="2">
    <source>
        <dbReference type="ARBA" id="ARBA00022729"/>
    </source>
</evidence>
<protein>
    <submittedName>
        <fullName evidence="6">Alpha-galactosidase</fullName>
    </submittedName>
</protein>
<dbReference type="InterPro" id="IPR041233">
    <property type="entry name" value="Melibiase_C"/>
</dbReference>
<organism evidence="6 7">
    <name type="scientific">Paenibacillus sacheonensis</name>
    <dbReference type="NCBI Taxonomy" id="742054"/>
    <lineage>
        <taxon>Bacteria</taxon>
        <taxon>Bacillati</taxon>
        <taxon>Bacillota</taxon>
        <taxon>Bacilli</taxon>
        <taxon>Bacillales</taxon>
        <taxon>Paenibacillaceae</taxon>
        <taxon>Paenibacillus</taxon>
    </lineage>
</organism>
<dbReference type="InterPro" id="IPR002241">
    <property type="entry name" value="Glyco_hydro_27"/>
</dbReference>
<dbReference type="Pfam" id="PF17801">
    <property type="entry name" value="Melibiase_C"/>
    <property type="match status" value="1"/>
</dbReference>
<dbReference type="Gene3D" id="3.20.20.70">
    <property type="entry name" value="Aldolase class I"/>
    <property type="match status" value="1"/>
</dbReference>
<dbReference type="InterPro" id="IPR017853">
    <property type="entry name" value="GH"/>
</dbReference>
<comment type="similarity">
    <text evidence="1">Belongs to the glycosyl hydrolase 27 family.</text>
</comment>
<evidence type="ECO:0000256" key="1">
    <source>
        <dbReference type="ARBA" id="ARBA00009743"/>
    </source>
</evidence>
<dbReference type="GO" id="GO:0005975">
    <property type="term" value="P:carbohydrate metabolic process"/>
    <property type="evidence" value="ECO:0007669"/>
    <property type="project" value="InterPro"/>
</dbReference>
<dbReference type="OrthoDB" id="1031955at2"/>
<evidence type="ECO:0000256" key="3">
    <source>
        <dbReference type="ARBA" id="ARBA00022801"/>
    </source>
</evidence>
<keyword evidence="2" id="KW-0732">Signal</keyword>
<dbReference type="PANTHER" id="PTHR11452:SF75">
    <property type="entry name" value="ALPHA-GALACTOSIDASE MEL1"/>
    <property type="match status" value="1"/>
</dbReference>
<dbReference type="Gene3D" id="2.60.40.1180">
    <property type="entry name" value="Golgi alpha-mannosidase II"/>
    <property type="match status" value="1"/>
</dbReference>
<keyword evidence="4" id="KW-0326">Glycosidase</keyword>
<keyword evidence="7" id="KW-1185">Reference proteome</keyword>
<gene>
    <name evidence="6" type="ORF">GT003_07875</name>
</gene>
<feature type="domain" description="Alpha galactosidase C-terminal" evidence="5">
    <location>
        <begin position="625"/>
        <end position="686"/>
    </location>
</feature>
<dbReference type="GO" id="GO:0004553">
    <property type="term" value="F:hydrolase activity, hydrolyzing O-glycosyl compounds"/>
    <property type="evidence" value="ECO:0007669"/>
    <property type="project" value="InterPro"/>
</dbReference>
<dbReference type="InterPro" id="IPR013780">
    <property type="entry name" value="Glyco_hydro_b"/>
</dbReference>
<dbReference type="EMBL" id="JAAAMU010000003">
    <property type="protein sequence ID" value="NBC68902.1"/>
    <property type="molecule type" value="Genomic_DNA"/>
</dbReference>
<comment type="caution">
    <text evidence="6">The sequence shown here is derived from an EMBL/GenBank/DDBJ whole genome shotgun (WGS) entry which is preliminary data.</text>
</comment>
<reference evidence="6 7" key="1">
    <citation type="submission" date="2020-01" db="EMBL/GenBank/DDBJ databases">
        <title>Paenibacillus soybeanensis sp. nov. isolated from the nodules of soybean (Glycine max(L.) Merr).</title>
        <authorList>
            <person name="Wang H."/>
        </authorList>
    </citation>
    <scope>NUCLEOTIDE SEQUENCE [LARGE SCALE GENOMIC DNA]</scope>
    <source>
        <strain evidence="6 7">DSM 23054</strain>
    </source>
</reference>
<dbReference type="AlphaFoldDB" id="A0A7X4YM50"/>
<sequence>MTITRMEREQAVAIGNGHVRVECDLANGTARIEWLDSASVRGIQSRIRLDGRMVATKDAAGRSYRFEETADAFGTGARLLVHHRMDERLELVQSFAVHDGSKECFVQVKALSLSGEALATNYIAPVYCDGEGADGVLSVKAGAADSEEQDALLALLVPFDNDKWVRYESVAMPGHLESYEVSAVYRNASRHGLVFGSVTHDTWKTGIGVESAAGQAVQRLEIYGGASSDYTRDTIPHGIVAGTEVASPTIWLGAFDDYREGLQAFGEANARIEPPLAWEGTVPFGWNSWSAVGDKLSYESYTRASDLIREVQQQGFHDQGVVYLNFDSFWTNLTAGERRQAVEHVHRNGQKAGTYWTPFAYWGKSEEAGNRIVEGTDGRYTYADLLLRDEEGRVLPDLDGGLAIDPTHPGNRMRTEWTLRNFVSEGYEYVKLDFMAHGTLEGRHHHPDMRTGIQAYRYGMQHICELLDPARIGRPFFIHLSIAPLFPHPYAHGRRISCDAFGELKDTEYMLNSLTYGWWINDTLYRFNDPDHTVLYKSYNHEPTTEHEGRSRLNASIIAGTLMLMGDDFRMEEASRRARAWLSASELMAIARKGETFRPLDGNTGQRAADIFYRRDRSPEGAEVIHVAVFNYDKERSAAKTVDLGRIGLPAGTAYRCEELWSNEASSAEGKLVVSLAPAESVMLRLSAIG</sequence>
<dbReference type="SUPFAM" id="SSF51011">
    <property type="entry name" value="Glycosyl hydrolase domain"/>
    <property type="match status" value="1"/>
</dbReference>
<dbReference type="SUPFAM" id="SSF51445">
    <property type="entry name" value="(Trans)glycosidases"/>
    <property type="match status" value="1"/>
</dbReference>
<name>A0A7X4YM50_9BACL</name>
<proteinExistence type="inferred from homology"/>
<evidence type="ECO:0000256" key="4">
    <source>
        <dbReference type="ARBA" id="ARBA00023295"/>
    </source>
</evidence>
<dbReference type="Proteomes" id="UP000558113">
    <property type="component" value="Unassembled WGS sequence"/>
</dbReference>
<dbReference type="InterPro" id="IPR013785">
    <property type="entry name" value="Aldolase_TIM"/>
</dbReference>
<keyword evidence="3" id="KW-0378">Hydrolase</keyword>
<evidence type="ECO:0000313" key="7">
    <source>
        <dbReference type="Proteomes" id="UP000558113"/>
    </source>
</evidence>
<evidence type="ECO:0000259" key="5">
    <source>
        <dbReference type="Pfam" id="PF17801"/>
    </source>
</evidence>
<dbReference type="RefSeq" id="WP_161696161.1">
    <property type="nucleotide sequence ID" value="NZ_JAAAMU010000003.1"/>
</dbReference>